<name>A0A939EJN1_9HYPH</name>
<keyword evidence="3" id="KW-1185">Reference proteome</keyword>
<organism evidence="2 3">
    <name type="scientific">Roseibium limicola</name>
    <dbReference type="NCBI Taxonomy" id="2816037"/>
    <lineage>
        <taxon>Bacteria</taxon>
        <taxon>Pseudomonadati</taxon>
        <taxon>Pseudomonadota</taxon>
        <taxon>Alphaproteobacteria</taxon>
        <taxon>Hyphomicrobiales</taxon>
        <taxon>Stappiaceae</taxon>
        <taxon>Roseibium</taxon>
    </lineage>
</organism>
<feature type="region of interest" description="Disordered" evidence="1">
    <location>
        <begin position="206"/>
        <end position="231"/>
    </location>
</feature>
<dbReference type="PANTHER" id="PTHR34071">
    <property type="entry name" value="5-NITROIMIDAZOLE ANTIBIOTICS RESISTANCE PROTEIN, NIMA-FAMILY-RELATED PROTEIN-RELATED"/>
    <property type="match status" value="1"/>
</dbReference>
<dbReference type="Gene3D" id="2.30.110.10">
    <property type="entry name" value="Electron Transport, Fmn-binding Protein, Chain A"/>
    <property type="match status" value="1"/>
</dbReference>
<dbReference type="AlphaFoldDB" id="A0A939EJN1"/>
<dbReference type="InterPro" id="IPR012349">
    <property type="entry name" value="Split_barrel_FMN-bd"/>
</dbReference>
<evidence type="ECO:0000313" key="2">
    <source>
        <dbReference type="EMBL" id="MBO0343708.1"/>
    </source>
</evidence>
<evidence type="ECO:0000313" key="3">
    <source>
        <dbReference type="Proteomes" id="UP000664779"/>
    </source>
</evidence>
<dbReference type="InterPro" id="IPR024747">
    <property type="entry name" value="Pyridox_Oxase-rel"/>
</dbReference>
<accession>A0A939EJN1</accession>
<gene>
    <name evidence="2" type="ORF">J0X15_00620</name>
</gene>
<dbReference type="SUPFAM" id="SSF50475">
    <property type="entry name" value="FMN-binding split barrel"/>
    <property type="match status" value="1"/>
</dbReference>
<proteinExistence type="predicted"/>
<dbReference type="Pfam" id="PF12900">
    <property type="entry name" value="Pyridox_ox_2"/>
    <property type="match status" value="1"/>
</dbReference>
<dbReference type="EMBL" id="JAFLNF010000001">
    <property type="protein sequence ID" value="MBO0343708.1"/>
    <property type="molecule type" value="Genomic_DNA"/>
</dbReference>
<protein>
    <submittedName>
        <fullName evidence="2">Pyridoxamine 5'-phosphate oxidase family protein</fullName>
    </submittedName>
</protein>
<comment type="caution">
    <text evidence="2">The sequence shown here is derived from an EMBL/GenBank/DDBJ whole genome shotgun (WGS) entry which is preliminary data.</text>
</comment>
<reference evidence="2" key="1">
    <citation type="submission" date="2021-03" db="EMBL/GenBank/DDBJ databases">
        <title>Roseibium sp. CAU 1637 isolated from Incheon.</title>
        <authorList>
            <person name="Kim W."/>
        </authorList>
    </citation>
    <scope>NUCLEOTIDE SEQUENCE</scope>
    <source>
        <strain evidence="2">CAU 1637</strain>
    </source>
</reference>
<dbReference type="Proteomes" id="UP000664779">
    <property type="component" value="Unassembled WGS sequence"/>
</dbReference>
<dbReference type="PANTHER" id="PTHR34071:SF2">
    <property type="entry name" value="FLAVIN-NUCLEOTIDE-BINDING PROTEIN"/>
    <property type="match status" value="1"/>
</dbReference>
<evidence type="ECO:0000256" key="1">
    <source>
        <dbReference type="SAM" id="MobiDB-lite"/>
    </source>
</evidence>
<sequence>MDQTVPPSASQTIPDSQDRPAYAKIRQMKRGDYDRNIANQILDQGLLGHMGFIDDDHPMVIPMVYARVGNTLYVHGASTTRLVKAQAKGVPASLTVTLLDGLVVARAAFSLSMNFRCAIVHGTARLVEDLEEKEKALAAITDHMLPGRWDESRPMLAKELKATGVLKLSMDHVSTKVRTGPPGDDAEDLDLPIWAGVVPVTSALGQPVADPHTAETTPAPASLQAARKKFA</sequence>